<dbReference type="AlphaFoldDB" id="W4VFK3"/>
<dbReference type="STRING" id="1298598.JCM21714_490"/>
<dbReference type="EMBL" id="BAVS01000001">
    <property type="protein sequence ID" value="GAE91539.1"/>
    <property type="molecule type" value="Genomic_DNA"/>
</dbReference>
<keyword evidence="2" id="KW-1185">Reference proteome</keyword>
<dbReference type="Proteomes" id="UP000019102">
    <property type="component" value="Unassembled WGS sequence"/>
</dbReference>
<dbReference type="InterPro" id="IPR032466">
    <property type="entry name" value="Metal_Hydrolase"/>
</dbReference>
<proteinExistence type="predicted"/>
<dbReference type="PANTHER" id="PTHR10443:SF12">
    <property type="entry name" value="DIPEPTIDASE"/>
    <property type="match status" value="1"/>
</dbReference>
<accession>W4VFK3</accession>
<reference evidence="1 2" key="1">
    <citation type="journal article" date="2014" name="Genome Announc.">
        <title>Draft Genome Sequence of the Boron-Tolerant and Moderately Halotolerant Bacterium Gracilibacillus boraciitolerans JCM 21714T.</title>
        <authorList>
            <person name="Ahmed I."/>
            <person name="Oshima K."/>
            <person name="Suda W."/>
            <person name="Kitamura K."/>
            <person name="Iida T."/>
            <person name="Ohmori Y."/>
            <person name="Fujiwara T."/>
            <person name="Hattori M."/>
            <person name="Ohkuma M."/>
        </authorList>
    </citation>
    <scope>NUCLEOTIDE SEQUENCE [LARGE SCALE GENOMIC DNA]</scope>
    <source>
        <strain evidence="1 2">JCM 21714</strain>
    </source>
</reference>
<dbReference type="eggNOG" id="COG2355">
    <property type="taxonomic scope" value="Bacteria"/>
</dbReference>
<dbReference type="GO" id="GO:0070573">
    <property type="term" value="F:metallodipeptidase activity"/>
    <property type="evidence" value="ECO:0007669"/>
    <property type="project" value="InterPro"/>
</dbReference>
<protein>
    <submittedName>
        <fullName evidence="1">Microsomal dipeptidase</fullName>
    </submittedName>
</protein>
<dbReference type="GO" id="GO:0006508">
    <property type="term" value="P:proteolysis"/>
    <property type="evidence" value="ECO:0007669"/>
    <property type="project" value="InterPro"/>
</dbReference>
<organism evidence="1 2">
    <name type="scientific">Gracilibacillus boraciitolerans JCM 21714</name>
    <dbReference type="NCBI Taxonomy" id="1298598"/>
    <lineage>
        <taxon>Bacteria</taxon>
        <taxon>Bacillati</taxon>
        <taxon>Bacillota</taxon>
        <taxon>Bacilli</taxon>
        <taxon>Bacillales</taxon>
        <taxon>Bacillaceae</taxon>
        <taxon>Gracilibacillus</taxon>
    </lineage>
</organism>
<sequence length="306" mass="35287">MIIDCHCDALLKMWAHQVDFNNDLVLDVNYQKWLYSPVQIQCFAIYVPEYVPNESKFIVALQMVDLFHEKIIKSYSNIKWIKEKADFDRLQAIEKGAILTLEGLDCIGSDLFKLRLLIQLGVRMIGLSWNYANLAVDGIDETRRAGLTHFGIEVIELANKEQVWVDLAHVSREGFQDALQIANHVIVSHANSRSICHHRRNLDDEQIKQLIKKNGLIGITFVEKFVVNQGKATIEDLLQHIAYIIHLGGGEDHLVFGSDFDGTDRFIEDLVLIADYQNLDVAIHQKFHRKQCEKMEYLNFIRHFPS</sequence>
<dbReference type="OrthoDB" id="9804920at2"/>
<dbReference type="InterPro" id="IPR008257">
    <property type="entry name" value="Pept_M19"/>
</dbReference>
<dbReference type="Gene3D" id="3.20.20.140">
    <property type="entry name" value="Metal-dependent hydrolases"/>
    <property type="match status" value="1"/>
</dbReference>
<evidence type="ECO:0000313" key="2">
    <source>
        <dbReference type="Proteomes" id="UP000019102"/>
    </source>
</evidence>
<evidence type="ECO:0000313" key="1">
    <source>
        <dbReference type="EMBL" id="GAE91539.1"/>
    </source>
</evidence>
<dbReference type="RefSeq" id="WP_035721298.1">
    <property type="nucleotide sequence ID" value="NZ_BAVS01000001.1"/>
</dbReference>
<comment type="caution">
    <text evidence="1">The sequence shown here is derived from an EMBL/GenBank/DDBJ whole genome shotgun (WGS) entry which is preliminary data.</text>
</comment>
<name>W4VFK3_9BACI</name>
<dbReference type="Pfam" id="PF01244">
    <property type="entry name" value="Peptidase_M19"/>
    <property type="match status" value="1"/>
</dbReference>
<gene>
    <name evidence="1" type="ORF">JCM21714_490</name>
</gene>
<dbReference type="PANTHER" id="PTHR10443">
    <property type="entry name" value="MICROSOMAL DIPEPTIDASE"/>
    <property type="match status" value="1"/>
</dbReference>
<dbReference type="PROSITE" id="PS51365">
    <property type="entry name" value="RENAL_DIPEPTIDASE_2"/>
    <property type="match status" value="1"/>
</dbReference>
<dbReference type="SUPFAM" id="SSF51556">
    <property type="entry name" value="Metallo-dependent hydrolases"/>
    <property type="match status" value="1"/>
</dbReference>